<evidence type="ECO:0000313" key="2">
    <source>
        <dbReference type="EMBL" id="KAL0312212.1"/>
    </source>
</evidence>
<comment type="caution">
    <text evidence="2">The sequence shown here is derived from an EMBL/GenBank/DDBJ whole genome shotgun (WGS) entry which is preliminary data.</text>
</comment>
<name>A0AAW2KZ11_SESRA</name>
<reference evidence="2" key="1">
    <citation type="submission" date="2020-06" db="EMBL/GenBank/DDBJ databases">
        <authorList>
            <person name="Li T."/>
            <person name="Hu X."/>
            <person name="Zhang T."/>
            <person name="Song X."/>
            <person name="Zhang H."/>
            <person name="Dai N."/>
            <person name="Sheng W."/>
            <person name="Hou X."/>
            <person name="Wei L."/>
        </authorList>
    </citation>
    <scope>NUCLEOTIDE SEQUENCE</scope>
    <source>
        <strain evidence="2">G02</strain>
        <tissue evidence="2">Leaf</tissue>
    </source>
</reference>
<dbReference type="EMBL" id="JACGWJ010000026">
    <property type="protein sequence ID" value="KAL0312212.1"/>
    <property type="molecule type" value="Genomic_DNA"/>
</dbReference>
<gene>
    <name evidence="2" type="ORF">Sradi_5620500</name>
</gene>
<protein>
    <submittedName>
        <fullName evidence="2">Uncharacterized protein</fullName>
    </submittedName>
</protein>
<proteinExistence type="predicted"/>
<accession>A0AAW2KZ11</accession>
<dbReference type="AlphaFoldDB" id="A0AAW2KZ11"/>
<organism evidence="2">
    <name type="scientific">Sesamum radiatum</name>
    <name type="common">Black benniseed</name>
    <dbReference type="NCBI Taxonomy" id="300843"/>
    <lineage>
        <taxon>Eukaryota</taxon>
        <taxon>Viridiplantae</taxon>
        <taxon>Streptophyta</taxon>
        <taxon>Embryophyta</taxon>
        <taxon>Tracheophyta</taxon>
        <taxon>Spermatophyta</taxon>
        <taxon>Magnoliopsida</taxon>
        <taxon>eudicotyledons</taxon>
        <taxon>Gunneridae</taxon>
        <taxon>Pentapetalae</taxon>
        <taxon>asterids</taxon>
        <taxon>lamiids</taxon>
        <taxon>Lamiales</taxon>
        <taxon>Pedaliaceae</taxon>
        <taxon>Sesamum</taxon>
    </lineage>
</organism>
<reference evidence="2" key="2">
    <citation type="journal article" date="2024" name="Plant">
        <title>Genomic evolution and insights into agronomic trait innovations of Sesamum species.</title>
        <authorList>
            <person name="Miao H."/>
            <person name="Wang L."/>
            <person name="Qu L."/>
            <person name="Liu H."/>
            <person name="Sun Y."/>
            <person name="Le M."/>
            <person name="Wang Q."/>
            <person name="Wei S."/>
            <person name="Zheng Y."/>
            <person name="Lin W."/>
            <person name="Duan Y."/>
            <person name="Cao H."/>
            <person name="Xiong S."/>
            <person name="Wang X."/>
            <person name="Wei L."/>
            <person name="Li C."/>
            <person name="Ma Q."/>
            <person name="Ju M."/>
            <person name="Zhao R."/>
            <person name="Li G."/>
            <person name="Mu C."/>
            <person name="Tian Q."/>
            <person name="Mei H."/>
            <person name="Zhang T."/>
            <person name="Gao T."/>
            <person name="Zhang H."/>
        </authorList>
    </citation>
    <scope>NUCLEOTIDE SEQUENCE</scope>
    <source>
        <strain evidence="2">G02</strain>
    </source>
</reference>
<feature type="signal peptide" evidence="1">
    <location>
        <begin position="1"/>
        <end position="26"/>
    </location>
</feature>
<sequence>MAALSYYFLLSLIVAVSFSNLHAVEAARSLLQTVPMPNLRCLSHTAHSAKPSLGHITTFACHSIAYTANCSISAKTHIATNANHYSVIAYGAKGDSPTAACHHAHHRAYNSFPFTTSCRKQSMN</sequence>
<evidence type="ECO:0000256" key="1">
    <source>
        <dbReference type="SAM" id="SignalP"/>
    </source>
</evidence>
<keyword evidence="1" id="KW-0732">Signal</keyword>
<feature type="chain" id="PRO_5043867525" evidence="1">
    <location>
        <begin position="27"/>
        <end position="124"/>
    </location>
</feature>